<accession>A0A9P8GCX3</accession>
<protein>
    <recommendedName>
        <fullName evidence="4">Myb-like domain-containing protein</fullName>
    </recommendedName>
</protein>
<evidence type="ECO:0008006" key="4">
    <source>
        <dbReference type="Google" id="ProtNLM"/>
    </source>
</evidence>
<evidence type="ECO:0000313" key="2">
    <source>
        <dbReference type="EMBL" id="KAH0217617.1"/>
    </source>
</evidence>
<comment type="caution">
    <text evidence="2">The sequence shown here is derived from an EMBL/GenBank/DDBJ whole genome shotgun (WGS) entry which is preliminary data.</text>
</comment>
<feature type="region of interest" description="Disordered" evidence="1">
    <location>
        <begin position="316"/>
        <end position="338"/>
    </location>
</feature>
<reference evidence="2" key="2">
    <citation type="submission" date="2021-08" db="EMBL/GenBank/DDBJ databases">
        <authorList>
            <person name="Gostincar C."/>
            <person name="Sun X."/>
            <person name="Song Z."/>
            <person name="Gunde-Cimerman N."/>
        </authorList>
    </citation>
    <scope>NUCLEOTIDE SEQUENCE</scope>
    <source>
        <strain evidence="2">EXF-8016</strain>
    </source>
</reference>
<sequence length="354" mass="40771">MDQFESTTSSEKNVCTDGYPTAWYAPTPLTYNTPFMTPFPSFNQYDMTGFAPGTAQWPTPPTYNDLAILPPSHANNNLIERPRSSPSTFGPPPNEMLWPENPLGIRFPMTEPQMVPARTGVLTETYQTPAAEFTTPSPPQRRSSADTQRYYPSIAPNPAGLVSKRRQEQEDEEAMLRSNSKRRKRTPSLECLSDEERLLITLKEDEALPWKEIAARFSNQLGQSITVATLQMRYLRLRQRFRNWEERDIEALRQAHEYWEKCKWDIISAKVSHNHLYGFYSVSNNLFQMLEFGVEEKWPSRHCSRKWADIAPQHMHTRGQTPQQHTPSSHQHTPTPHYATMAEGFPTYGYALSL</sequence>
<name>A0A9P8GCX3_AURME</name>
<proteinExistence type="predicted"/>
<gene>
    <name evidence="2" type="ORF">KCV03_g7007</name>
</gene>
<dbReference type="AlphaFoldDB" id="A0A9P8GCX3"/>
<feature type="compositionally biased region" description="Polar residues" evidence="1">
    <location>
        <begin position="318"/>
        <end position="334"/>
    </location>
</feature>
<feature type="region of interest" description="Disordered" evidence="1">
    <location>
        <begin position="127"/>
        <end position="187"/>
    </location>
</feature>
<dbReference type="Proteomes" id="UP000767238">
    <property type="component" value="Unassembled WGS sequence"/>
</dbReference>
<evidence type="ECO:0000313" key="3">
    <source>
        <dbReference type="Proteomes" id="UP000767238"/>
    </source>
</evidence>
<organism evidence="2 3">
    <name type="scientific">Aureobasidium melanogenum</name>
    <name type="common">Aureobasidium pullulans var. melanogenum</name>
    <dbReference type="NCBI Taxonomy" id="46634"/>
    <lineage>
        <taxon>Eukaryota</taxon>
        <taxon>Fungi</taxon>
        <taxon>Dikarya</taxon>
        <taxon>Ascomycota</taxon>
        <taxon>Pezizomycotina</taxon>
        <taxon>Dothideomycetes</taxon>
        <taxon>Dothideomycetidae</taxon>
        <taxon>Dothideales</taxon>
        <taxon>Saccotheciaceae</taxon>
        <taxon>Aureobasidium</taxon>
    </lineage>
</organism>
<feature type="non-terminal residue" evidence="2">
    <location>
        <position position="354"/>
    </location>
</feature>
<dbReference type="EMBL" id="JAHFYH010000055">
    <property type="protein sequence ID" value="KAH0217617.1"/>
    <property type="molecule type" value="Genomic_DNA"/>
</dbReference>
<evidence type="ECO:0000256" key="1">
    <source>
        <dbReference type="SAM" id="MobiDB-lite"/>
    </source>
</evidence>
<reference evidence="2" key="1">
    <citation type="journal article" date="2021" name="J Fungi (Basel)">
        <title>Virulence traits and population genomics of the black yeast Aureobasidium melanogenum.</title>
        <authorList>
            <person name="Cernosa A."/>
            <person name="Sun X."/>
            <person name="Gostincar C."/>
            <person name="Fang C."/>
            <person name="Gunde-Cimerman N."/>
            <person name="Song Z."/>
        </authorList>
    </citation>
    <scope>NUCLEOTIDE SEQUENCE</scope>
    <source>
        <strain evidence="2">EXF-8016</strain>
    </source>
</reference>